<keyword evidence="1" id="KW-0647">Proteasome</keyword>
<proteinExistence type="predicted"/>
<evidence type="ECO:0000313" key="1">
    <source>
        <dbReference type="EMBL" id="KAK8969977.1"/>
    </source>
</evidence>
<reference evidence="1 2" key="1">
    <citation type="journal article" date="2022" name="Nat. Plants">
        <title>Genomes of leafy and leafless Platanthera orchids illuminate the evolution of mycoheterotrophy.</title>
        <authorList>
            <person name="Li M.H."/>
            <person name="Liu K.W."/>
            <person name="Li Z."/>
            <person name="Lu H.C."/>
            <person name="Ye Q.L."/>
            <person name="Zhang D."/>
            <person name="Wang J.Y."/>
            <person name="Li Y.F."/>
            <person name="Zhong Z.M."/>
            <person name="Liu X."/>
            <person name="Yu X."/>
            <person name="Liu D.K."/>
            <person name="Tu X.D."/>
            <person name="Liu B."/>
            <person name="Hao Y."/>
            <person name="Liao X.Y."/>
            <person name="Jiang Y.T."/>
            <person name="Sun W.H."/>
            <person name="Chen J."/>
            <person name="Chen Y.Q."/>
            <person name="Ai Y."/>
            <person name="Zhai J.W."/>
            <person name="Wu S.S."/>
            <person name="Zhou Z."/>
            <person name="Hsiao Y.Y."/>
            <person name="Wu W.L."/>
            <person name="Chen Y.Y."/>
            <person name="Lin Y.F."/>
            <person name="Hsu J.L."/>
            <person name="Li C.Y."/>
            <person name="Wang Z.W."/>
            <person name="Zhao X."/>
            <person name="Zhong W.Y."/>
            <person name="Ma X.K."/>
            <person name="Ma L."/>
            <person name="Huang J."/>
            <person name="Chen G.Z."/>
            <person name="Huang M.Z."/>
            <person name="Huang L."/>
            <person name="Peng D.H."/>
            <person name="Luo Y.B."/>
            <person name="Zou S.Q."/>
            <person name="Chen S.P."/>
            <person name="Lan S."/>
            <person name="Tsai W.C."/>
            <person name="Van de Peer Y."/>
            <person name="Liu Z.J."/>
        </authorList>
    </citation>
    <scope>NUCLEOTIDE SEQUENCE [LARGE SCALE GENOMIC DNA]</scope>
    <source>
        <strain evidence="1">Lor288</strain>
    </source>
</reference>
<organism evidence="1 2">
    <name type="scientific">Platanthera guangdongensis</name>
    <dbReference type="NCBI Taxonomy" id="2320717"/>
    <lineage>
        <taxon>Eukaryota</taxon>
        <taxon>Viridiplantae</taxon>
        <taxon>Streptophyta</taxon>
        <taxon>Embryophyta</taxon>
        <taxon>Tracheophyta</taxon>
        <taxon>Spermatophyta</taxon>
        <taxon>Magnoliopsida</taxon>
        <taxon>Liliopsida</taxon>
        <taxon>Asparagales</taxon>
        <taxon>Orchidaceae</taxon>
        <taxon>Orchidoideae</taxon>
        <taxon>Orchideae</taxon>
        <taxon>Orchidinae</taxon>
        <taxon>Platanthera</taxon>
    </lineage>
</organism>
<dbReference type="Proteomes" id="UP001412067">
    <property type="component" value="Unassembled WGS sequence"/>
</dbReference>
<dbReference type="GO" id="GO:0000502">
    <property type="term" value="C:proteasome complex"/>
    <property type="evidence" value="ECO:0007669"/>
    <property type="project" value="UniProtKB-KW"/>
</dbReference>
<comment type="caution">
    <text evidence="1">The sequence shown here is derived from an EMBL/GenBank/DDBJ whole genome shotgun (WGS) entry which is preliminary data.</text>
</comment>
<gene>
    <name evidence="1" type="primary">PBA1</name>
    <name evidence="1" type="ORF">KSP40_PGU002857</name>
</gene>
<accession>A0ABR2N0L2</accession>
<name>A0ABR2N0L2_9ASPA</name>
<evidence type="ECO:0000313" key="2">
    <source>
        <dbReference type="Proteomes" id="UP001412067"/>
    </source>
</evidence>
<dbReference type="EMBL" id="JBBWWR010000002">
    <property type="protein sequence ID" value="KAK8969977.1"/>
    <property type="molecule type" value="Genomic_DNA"/>
</dbReference>
<keyword evidence="2" id="KW-1185">Reference proteome</keyword>
<sequence length="168" mass="19020">MKVSWTSRNNEVCLMYFAWRYLATNIRQSSHDFCNFWMDASLPSGNKTVSSAAMETAGRRLATSRRFPIFFAKYSFGIYPLICLHLTIPDLILQARTSAVYLESHLLPKKIGSTEGGQIYSVPLGGTVLKQPFTIGEFKNDFVKASKRMGMSRRPMKLSRTNEIIVHG</sequence>
<protein>
    <submittedName>
        <fullName evidence="1">Proteasome subunit beta type-6</fullName>
    </submittedName>
</protein>